<keyword evidence="3 6" id="KW-0378">Hydrolase</keyword>
<comment type="catalytic activity">
    <reaction evidence="1">
        <text>Hydrolyzes the link between N-acetylmuramoyl residues and L-amino acid residues in certain cell-wall glycopeptides.</text>
        <dbReference type="EC" id="3.5.1.28"/>
    </reaction>
</comment>
<evidence type="ECO:0000256" key="2">
    <source>
        <dbReference type="ARBA" id="ARBA00011901"/>
    </source>
</evidence>
<name>A0A840WKS2_9RHOB</name>
<dbReference type="RefSeq" id="WP_184008703.1">
    <property type="nucleotide sequence ID" value="NZ_JACIJS010000002.1"/>
</dbReference>
<keyword evidence="7" id="KW-1185">Reference proteome</keyword>
<protein>
    <recommendedName>
        <fullName evidence="2">N-acetylmuramoyl-L-alanine amidase</fullName>
        <ecNumber evidence="2">3.5.1.28</ecNumber>
    </recommendedName>
</protein>
<feature type="chain" id="PRO_5032360481" description="N-acetylmuramoyl-L-alanine amidase" evidence="4">
    <location>
        <begin position="22"/>
        <end position="387"/>
    </location>
</feature>
<dbReference type="CDD" id="cd02696">
    <property type="entry name" value="MurNAc-LAA"/>
    <property type="match status" value="1"/>
</dbReference>
<organism evidence="6 7">
    <name type="scientific">Rubricella aquisinus</name>
    <dbReference type="NCBI Taxonomy" id="2028108"/>
    <lineage>
        <taxon>Bacteria</taxon>
        <taxon>Pseudomonadati</taxon>
        <taxon>Pseudomonadota</taxon>
        <taxon>Alphaproteobacteria</taxon>
        <taxon>Rhodobacterales</taxon>
        <taxon>Paracoccaceae</taxon>
        <taxon>Rubricella</taxon>
    </lineage>
</organism>
<gene>
    <name evidence="6" type="ORF">FHS89_000769</name>
</gene>
<dbReference type="SUPFAM" id="SSF53187">
    <property type="entry name" value="Zn-dependent exopeptidases"/>
    <property type="match status" value="1"/>
</dbReference>
<keyword evidence="4" id="KW-0732">Signal</keyword>
<dbReference type="GO" id="GO:0009253">
    <property type="term" value="P:peptidoglycan catabolic process"/>
    <property type="evidence" value="ECO:0007669"/>
    <property type="project" value="InterPro"/>
</dbReference>
<dbReference type="InterPro" id="IPR002508">
    <property type="entry name" value="MurNAc-LAA_cat"/>
</dbReference>
<dbReference type="GO" id="GO:0008745">
    <property type="term" value="F:N-acetylmuramoyl-L-alanine amidase activity"/>
    <property type="evidence" value="ECO:0007669"/>
    <property type="project" value="UniProtKB-EC"/>
</dbReference>
<dbReference type="Gene3D" id="2.60.40.3500">
    <property type="match status" value="1"/>
</dbReference>
<evidence type="ECO:0000256" key="3">
    <source>
        <dbReference type="ARBA" id="ARBA00022801"/>
    </source>
</evidence>
<feature type="domain" description="MurNAc-LAA" evidence="5">
    <location>
        <begin position="217"/>
        <end position="372"/>
    </location>
</feature>
<evidence type="ECO:0000313" key="6">
    <source>
        <dbReference type="EMBL" id="MBB5514763.1"/>
    </source>
</evidence>
<dbReference type="SMART" id="SM00646">
    <property type="entry name" value="Ami_3"/>
    <property type="match status" value="1"/>
</dbReference>
<dbReference type="GO" id="GO:0030288">
    <property type="term" value="C:outer membrane-bounded periplasmic space"/>
    <property type="evidence" value="ECO:0007669"/>
    <property type="project" value="TreeGrafter"/>
</dbReference>
<feature type="signal peptide" evidence="4">
    <location>
        <begin position="1"/>
        <end position="21"/>
    </location>
</feature>
<dbReference type="Gene3D" id="3.40.630.40">
    <property type="entry name" value="Zn-dependent exopeptidases"/>
    <property type="match status" value="1"/>
</dbReference>
<evidence type="ECO:0000259" key="5">
    <source>
        <dbReference type="SMART" id="SM00646"/>
    </source>
</evidence>
<dbReference type="Proteomes" id="UP000553766">
    <property type="component" value="Unassembled WGS sequence"/>
</dbReference>
<dbReference type="EC" id="3.5.1.28" evidence="2"/>
<accession>A0A840WKS2</accession>
<dbReference type="EMBL" id="JACIJS010000002">
    <property type="protein sequence ID" value="MBB5514763.1"/>
    <property type="molecule type" value="Genomic_DNA"/>
</dbReference>
<dbReference type="AlphaFoldDB" id="A0A840WKS2"/>
<comment type="caution">
    <text evidence="6">The sequence shown here is derived from an EMBL/GenBank/DDBJ whole genome shotgun (WGS) entry which is preliminary data.</text>
</comment>
<dbReference type="Pfam" id="PF01520">
    <property type="entry name" value="Amidase_3"/>
    <property type="match status" value="1"/>
</dbReference>
<dbReference type="InterPro" id="IPR050695">
    <property type="entry name" value="N-acetylmuramoyl_amidase_3"/>
</dbReference>
<proteinExistence type="predicted"/>
<evidence type="ECO:0000256" key="1">
    <source>
        <dbReference type="ARBA" id="ARBA00001561"/>
    </source>
</evidence>
<dbReference type="PANTHER" id="PTHR30404:SF0">
    <property type="entry name" value="N-ACETYLMURAMOYL-L-ALANINE AMIDASE AMIC"/>
    <property type="match status" value="1"/>
</dbReference>
<evidence type="ECO:0000313" key="7">
    <source>
        <dbReference type="Proteomes" id="UP000553766"/>
    </source>
</evidence>
<sequence length="387" mass="41381">MTRWIIGIACLLCLCASHVLAAPLAGALTVETRGLFTRETVLEMPVDQPVPFRVFTVDRPDRVIVDFDGLVLPEVTGGGGVVSGLRAGWFTAGQSRLEITLARKARIVSAAMEDGQFRLILTETDAAEFAETLNPPEGWARLPTLTAEIAGDDGLPLVMLDPGHGGIDPGAVRDGISEKDIALTFGLELRDALLATGRYRVAMTREEDIYIGLRRRVDMARAAGADVFLSLHANTVTRGEARGAAVYSLSDDASDAATAALAALENQADLFVDVDLGAGDTEVARVLLDLARVETNARSGLLAGAMVETLRHSAGVIRTHPHRSAGFAVLKAPDIPSLLIELGFLSDAQDRLNMRSPIWRAKAIAGVIAGLDEWSERDRLMSGLTRQ</sequence>
<dbReference type="PANTHER" id="PTHR30404">
    <property type="entry name" value="N-ACETYLMURAMOYL-L-ALANINE AMIDASE"/>
    <property type="match status" value="1"/>
</dbReference>
<reference evidence="6 7" key="1">
    <citation type="submission" date="2020-08" db="EMBL/GenBank/DDBJ databases">
        <title>Genomic Encyclopedia of Type Strains, Phase IV (KMG-IV): sequencing the most valuable type-strain genomes for metagenomic binning, comparative biology and taxonomic classification.</title>
        <authorList>
            <person name="Goeker M."/>
        </authorList>
    </citation>
    <scope>NUCLEOTIDE SEQUENCE [LARGE SCALE GENOMIC DNA]</scope>
    <source>
        <strain evidence="6 7">DSM 103377</strain>
    </source>
</reference>
<evidence type="ECO:0000256" key="4">
    <source>
        <dbReference type="SAM" id="SignalP"/>
    </source>
</evidence>